<protein>
    <submittedName>
        <fullName evidence="1">Uncharacterized protein</fullName>
    </submittedName>
</protein>
<keyword evidence="1" id="KW-0614">Plasmid</keyword>
<dbReference type="EMBL" id="KY494864">
    <property type="protein sequence ID" value="ARD70520.1"/>
    <property type="molecule type" value="Genomic_DNA"/>
</dbReference>
<name>A0A1V0M6L4_PSEAI</name>
<accession>A0A1V0M6L4</accession>
<dbReference type="AlphaFoldDB" id="A0A1V0M6L4"/>
<reference evidence="1" key="1">
    <citation type="submission" date="2017-01" db="EMBL/GenBank/DDBJ databases">
        <title>Complete nucleotide sequence of an IncP-2 blaVIM-2-harboring megaplasmid from Pseudomonas aeruginosa.</title>
        <authorList>
            <person name="Botelho J."/>
            <person name="Grosso F."/>
            <person name="Mabrouk A."/>
            <person name="Peixe L."/>
        </authorList>
    </citation>
    <scope>NUCLEOTIDE SEQUENCE</scope>
    <source>
        <strain evidence="1">FFUP_PS_37</strain>
        <plasmid evidence="1">pJB37</plasmid>
    </source>
</reference>
<proteinExistence type="predicted"/>
<evidence type="ECO:0000313" key="1">
    <source>
        <dbReference type="EMBL" id="ARD70520.1"/>
    </source>
</evidence>
<organism evidence="1">
    <name type="scientific">Pseudomonas aeruginosa</name>
    <dbReference type="NCBI Taxonomy" id="287"/>
    <lineage>
        <taxon>Bacteria</taxon>
        <taxon>Pseudomonadati</taxon>
        <taxon>Pseudomonadota</taxon>
        <taxon>Gammaproteobacteria</taxon>
        <taxon>Pseudomonadales</taxon>
        <taxon>Pseudomonadaceae</taxon>
        <taxon>Pseudomonas</taxon>
    </lineage>
</organism>
<sequence>MCGGGPHTFEGAPNISPGPAHICGAAPHIAPHPRRRSRLPGMPIGYQSSVLTDSGVIALPGIGQHPQEVLAQPVRSEDGSI</sequence>
<geneLocation type="plasmid" evidence="1">
    <name>pJB37</name>
</geneLocation>